<keyword evidence="8" id="KW-1185">Reference proteome</keyword>
<sequence>MEVEAPCSGGAGESRWSQLGSSLAVRNVQALAASGPDELSADAIQRYIQPDIDAHAVLAEHSGQVPVIDLRKLLDAETLEAEAAKLKFACEEWGFFQVVNHGVPDEVIANIKNNIHRFFELPLDVKNAYAQRPGDIQGYGQAFILSHDQKLDWADMFGIFTQPSQARDMSYWPSQPGTFRNSIEEYSSQLMKLSHSIVTFIAKTLDFGPELMADKNVGQFLRMNYYPPCTSTPEKVLGFSPHSDGSFITILLEVNSVQGLQIRRHGAWVPVKPHRDALLVNVGDFLEIMSNGRYKSIEHRVTINANKERLSISAFHVPKRSGRFGVDADGGTVTDEDTMQKAMHRKAAKNLDFDGVSLGSSEKKISVSTRVLKHMEFDRFTVTPKVSTRLDSTYLDEEEAIATSDDQLLSHLVAEFYQSFWDVIKVDLLALFTDLHAGQLELFRLNFGEIILLPKVNEEERIQQFRPICLLNVSFKIFTKVAMIRLNLVADHVIRPSQTAFMQGRNILDGVVVLHETVHELHRKKLNGVILKIDFEKAYDKVKWSFLQQTLRMKGFSDEWRALINSFISGGSVAIKVNDDVGKYFQTKKGLRQGDPLSPVLFNIVADMLAVLIERAKSEGQIEWVIPHLVDGGLSILQYADDTILFMDHDIDKARNLKLILSAFELFSGLKIYFHKSELFCFGKAQDHVAEYAELFGCDQGQFPIRFFWQGDCEKRKYRLAKWNVLCRPKDHGGLGIQDLQVKNRALLEGNEDNEVEDQEAPDEPADDDLGRAIADARRECETEKERLAFDKMIEDHNKLLYPTCEDGHKKLGSTLELLQWKAENGVTDSGFGKLLTIIKRKLPRGVRV</sequence>
<dbReference type="Pfam" id="PF03171">
    <property type="entry name" value="2OG-FeII_Oxy"/>
    <property type="match status" value="1"/>
</dbReference>
<dbReference type="PANTHER" id="PTHR47991">
    <property type="entry name" value="OXOGLUTARATE/IRON-DEPENDENT DIOXYGENASE"/>
    <property type="match status" value="1"/>
</dbReference>
<dbReference type="InterPro" id="IPR027443">
    <property type="entry name" value="IPNS-like_sf"/>
</dbReference>
<dbReference type="SUPFAM" id="SSF51197">
    <property type="entry name" value="Clavaminate synthase-like"/>
    <property type="match status" value="1"/>
</dbReference>
<gene>
    <name evidence="7" type="ORF">QYE76_038353</name>
</gene>
<evidence type="ECO:0000313" key="8">
    <source>
        <dbReference type="Proteomes" id="UP001231189"/>
    </source>
</evidence>
<dbReference type="CDD" id="cd01650">
    <property type="entry name" value="RT_nLTR_like"/>
    <property type="match status" value="1"/>
</dbReference>
<reference evidence="7" key="1">
    <citation type="submission" date="2023-07" db="EMBL/GenBank/DDBJ databases">
        <title>A chromosome-level genome assembly of Lolium multiflorum.</title>
        <authorList>
            <person name="Chen Y."/>
            <person name="Copetti D."/>
            <person name="Kolliker R."/>
            <person name="Studer B."/>
        </authorList>
    </citation>
    <scope>NUCLEOTIDE SEQUENCE</scope>
    <source>
        <strain evidence="7">02402/16</strain>
        <tissue evidence="7">Leaf</tissue>
    </source>
</reference>
<name>A0AAD8WR67_LOLMU</name>
<organism evidence="7 8">
    <name type="scientific">Lolium multiflorum</name>
    <name type="common">Italian ryegrass</name>
    <name type="synonym">Lolium perenne subsp. multiflorum</name>
    <dbReference type="NCBI Taxonomy" id="4521"/>
    <lineage>
        <taxon>Eukaryota</taxon>
        <taxon>Viridiplantae</taxon>
        <taxon>Streptophyta</taxon>
        <taxon>Embryophyta</taxon>
        <taxon>Tracheophyta</taxon>
        <taxon>Spermatophyta</taxon>
        <taxon>Magnoliopsida</taxon>
        <taxon>Liliopsida</taxon>
        <taxon>Poales</taxon>
        <taxon>Poaceae</taxon>
        <taxon>BOP clade</taxon>
        <taxon>Pooideae</taxon>
        <taxon>Poodae</taxon>
        <taxon>Poeae</taxon>
        <taxon>Poeae Chloroplast Group 2 (Poeae type)</taxon>
        <taxon>Loliodinae</taxon>
        <taxon>Loliinae</taxon>
        <taxon>Lolium</taxon>
    </lineage>
</organism>
<dbReference type="AlphaFoldDB" id="A0AAD8WR67"/>
<dbReference type="GO" id="GO:0016491">
    <property type="term" value="F:oxidoreductase activity"/>
    <property type="evidence" value="ECO:0007669"/>
    <property type="project" value="UniProtKB-KW"/>
</dbReference>
<dbReference type="PROSITE" id="PS50878">
    <property type="entry name" value="RT_POL"/>
    <property type="match status" value="1"/>
</dbReference>
<evidence type="ECO:0000256" key="1">
    <source>
        <dbReference type="ARBA" id="ARBA00008056"/>
    </source>
</evidence>
<evidence type="ECO:0000256" key="2">
    <source>
        <dbReference type="ARBA" id="ARBA00022723"/>
    </source>
</evidence>
<dbReference type="InterPro" id="IPR043502">
    <property type="entry name" value="DNA/RNA_pol_sf"/>
</dbReference>
<dbReference type="Pfam" id="PF00078">
    <property type="entry name" value="RVT_1"/>
    <property type="match status" value="1"/>
</dbReference>
<keyword evidence="4" id="KW-0408">Iron</keyword>
<dbReference type="InterPro" id="IPR044861">
    <property type="entry name" value="IPNS-like_FE2OG_OXY"/>
</dbReference>
<evidence type="ECO:0000259" key="6">
    <source>
        <dbReference type="PROSITE" id="PS51471"/>
    </source>
</evidence>
<dbReference type="Gene3D" id="2.60.120.330">
    <property type="entry name" value="B-lactam Antibiotic, Isopenicillin N Synthase, Chain"/>
    <property type="match status" value="1"/>
</dbReference>
<proteinExistence type="inferred from homology"/>
<dbReference type="InterPro" id="IPR005123">
    <property type="entry name" value="Oxoglu/Fe-dep_dioxygenase_dom"/>
</dbReference>
<dbReference type="Pfam" id="PF14226">
    <property type="entry name" value="DIOX_N"/>
    <property type="match status" value="1"/>
</dbReference>
<keyword evidence="3" id="KW-0560">Oxidoreductase</keyword>
<protein>
    <submittedName>
        <fullName evidence="7">Uncharacterized protein</fullName>
    </submittedName>
</protein>
<dbReference type="GO" id="GO:0046872">
    <property type="term" value="F:metal ion binding"/>
    <property type="evidence" value="ECO:0007669"/>
    <property type="project" value="UniProtKB-KW"/>
</dbReference>
<evidence type="ECO:0000313" key="7">
    <source>
        <dbReference type="EMBL" id="KAK1677505.1"/>
    </source>
</evidence>
<dbReference type="Proteomes" id="UP001231189">
    <property type="component" value="Unassembled WGS sequence"/>
</dbReference>
<dbReference type="InterPro" id="IPR050295">
    <property type="entry name" value="Plant_2OG-oxidoreductases"/>
</dbReference>
<accession>A0AAD8WR67</accession>
<evidence type="ECO:0000256" key="4">
    <source>
        <dbReference type="ARBA" id="ARBA00023004"/>
    </source>
</evidence>
<comment type="similarity">
    <text evidence="1">Belongs to the iron/ascorbate-dependent oxidoreductase family.</text>
</comment>
<dbReference type="InterPro" id="IPR026992">
    <property type="entry name" value="DIOX_N"/>
</dbReference>
<dbReference type="InterPro" id="IPR000477">
    <property type="entry name" value="RT_dom"/>
</dbReference>
<dbReference type="EMBL" id="JAUUTY010000002">
    <property type="protein sequence ID" value="KAK1677505.1"/>
    <property type="molecule type" value="Genomic_DNA"/>
</dbReference>
<feature type="domain" description="Fe2OG dioxygenase" evidence="6">
    <location>
        <begin position="216"/>
        <end position="318"/>
    </location>
</feature>
<dbReference type="FunFam" id="2.60.120.330:FF:000079">
    <property type="entry name" value="Protein SRG1"/>
    <property type="match status" value="1"/>
</dbReference>
<feature type="domain" description="Reverse transcriptase" evidence="5">
    <location>
        <begin position="434"/>
        <end position="714"/>
    </location>
</feature>
<evidence type="ECO:0000256" key="3">
    <source>
        <dbReference type="ARBA" id="ARBA00023002"/>
    </source>
</evidence>
<comment type="caution">
    <text evidence="7">The sequence shown here is derived from an EMBL/GenBank/DDBJ whole genome shotgun (WGS) entry which is preliminary data.</text>
</comment>
<dbReference type="SUPFAM" id="SSF56672">
    <property type="entry name" value="DNA/RNA polymerases"/>
    <property type="match status" value="1"/>
</dbReference>
<dbReference type="PROSITE" id="PS51471">
    <property type="entry name" value="FE2OG_OXY"/>
    <property type="match status" value="1"/>
</dbReference>
<evidence type="ECO:0000259" key="5">
    <source>
        <dbReference type="PROSITE" id="PS50878"/>
    </source>
</evidence>
<keyword evidence="2" id="KW-0479">Metal-binding</keyword>